<keyword evidence="3" id="KW-0479">Metal-binding</keyword>
<dbReference type="PANTHER" id="PTHR33938:SF15">
    <property type="entry name" value="FERULOYL ESTERASE B-RELATED"/>
    <property type="match status" value="1"/>
</dbReference>
<comment type="caution">
    <text evidence="9">The sequence shown here is derived from an EMBL/GenBank/DDBJ whole genome shotgun (WGS) entry which is preliminary data.</text>
</comment>
<evidence type="ECO:0000313" key="9">
    <source>
        <dbReference type="EMBL" id="MBC2666653.1"/>
    </source>
</evidence>
<comment type="similarity">
    <text evidence="1">Belongs to the tannase family.</text>
</comment>
<evidence type="ECO:0000256" key="7">
    <source>
        <dbReference type="ARBA" id="ARBA00023157"/>
    </source>
</evidence>
<dbReference type="Pfam" id="PF07519">
    <property type="entry name" value="Tannase"/>
    <property type="match status" value="1"/>
</dbReference>
<organism evidence="9 10">
    <name type="scientific">Novosphingobium flavum</name>
    <dbReference type="NCBI Taxonomy" id="1778672"/>
    <lineage>
        <taxon>Bacteria</taxon>
        <taxon>Pseudomonadati</taxon>
        <taxon>Pseudomonadota</taxon>
        <taxon>Alphaproteobacteria</taxon>
        <taxon>Sphingomonadales</taxon>
        <taxon>Sphingomonadaceae</taxon>
        <taxon>Novosphingobium</taxon>
    </lineage>
</organism>
<evidence type="ECO:0000256" key="3">
    <source>
        <dbReference type="ARBA" id="ARBA00022723"/>
    </source>
</evidence>
<dbReference type="SUPFAM" id="SSF53474">
    <property type="entry name" value="alpha/beta-Hydrolases"/>
    <property type="match status" value="1"/>
</dbReference>
<sequence>MTYDQNGLTRHSLARLRPHMGFLLLSTVSVLATAQNPNQAQSPEHVQIPRDQDTSPRNWLDLPIVKPVIDCERLASVALGAGEVSQATINSAKLVNSAQGPFCKVTGNIGPGTVQYQVFLPVERWTQRFALSAQNILTIPRAITNEPALKGQLVLAITDRGGPGITRETPWTYDNQQKRIDWSYRANHVTSLAAKALIKAFYGQSQRFSYFIGCSNGGREALSSAQRYPSDFDGISAGAPVVIDSVHNAFFPGWEWEANRRSDGSVILASSRLKILHDAVMQNCAPSAGLIGGLLQTPSACTFKPAWVQCSAAASDTAKCLTSEEARVAEKLYRGPQDDKGRLLDLGGFPPGSELYWKLSTSAGPANVATNPGRALVRILSPSDPGITPAVMEHSFHFDQEWFGKVARMAPLWNTANTNLRPLQKRDGKLILWIGAADLTVQPTSVVAYYEGVQRELGAQRTDSFTRLFLLPGVGHCGGGEGPGQVDLLSPLMAWTELHRAPEKLIVGKTAGGTASEDRADPYSQPAAKTLFTRPVFPYPQWAQYAGTGDPNDEKNYINNRNSSHHYYKYTTEISKFFSPDNQHFYQVKNGRLVVEQ</sequence>
<keyword evidence="10" id="KW-1185">Reference proteome</keyword>
<dbReference type="AlphaFoldDB" id="A0A7X1FTG3"/>
<evidence type="ECO:0000256" key="5">
    <source>
        <dbReference type="ARBA" id="ARBA00022801"/>
    </source>
</evidence>
<evidence type="ECO:0000256" key="6">
    <source>
        <dbReference type="ARBA" id="ARBA00022837"/>
    </source>
</evidence>
<keyword evidence="7" id="KW-1015">Disulfide bond</keyword>
<evidence type="ECO:0000313" key="10">
    <source>
        <dbReference type="Proteomes" id="UP000566813"/>
    </source>
</evidence>
<dbReference type="EMBL" id="JACLAW010000011">
    <property type="protein sequence ID" value="MBC2666653.1"/>
    <property type="molecule type" value="Genomic_DNA"/>
</dbReference>
<keyword evidence="4 8" id="KW-0732">Signal</keyword>
<dbReference type="Proteomes" id="UP000566813">
    <property type="component" value="Unassembled WGS sequence"/>
</dbReference>
<name>A0A7X1FTG3_9SPHN</name>
<proteinExistence type="inferred from homology"/>
<accession>A0A7X1FTG3</accession>
<dbReference type="InterPro" id="IPR011118">
    <property type="entry name" value="Tannase/feruloyl_esterase"/>
</dbReference>
<dbReference type="GO" id="GO:0046872">
    <property type="term" value="F:metal ion binding"/>
    <property type="evidence" value="ECO:0007669"/>
    <property type="project" value="UniProtKB-KW"/>
</dbReference>
<evidence type="ECO:0000256" key="1">
    <source>
        <dbReference type="ARBA" id="ARBA00006249"/>
    </source>
</evidence>
<dbReference type="PANTHER" id="PTHR33938">
    <property type="entry name" value="FERULOYL ESTERASE B-RELATED"/>
    <property type="match status" value="1"/>
</dbReference>
<keyword evidence="2" id="KW-0719">Serine esterase</keyword>
<dbReference type="Gene3D" id="3.40.50.1820">
    <property type="entry name" value="alpha/beta hydrolase"/>
    <property type="match status" value="1"/>
</dbReference>
<keyword evidence="5 9" id="KW-0378">Hydrolase</keyword>
<protein>
    <submittedName>
        <fullName evidence="9">Tannase/feruloyl esterase family alpha/beta hydrolase</fullName>
    </submittedName>
</protein>
<gene>
    <name evidence="9" type="ORF">H7F51_14105</name>
</gene>
<dbReference type="InterPro" id="IPR029058">
    <property type="entry name" value="AB_hydrolase_fold"/>
</dbReference>
<reference evidence="9 10" key="1">
    <citation type="submission" date="2020-08" db="EMBL/GenBank/DDBJ databases">
        <title>The genome sequence of type strain Novosphingobium flavum NBRC 111647.</title>
        <authorList>
            <person name="Liu Y."/>
        </authorList>
    </citation>
    <scope>NUCLEOTIDE SEQUENCE [LARGE SCALE GENOMIC DNA]</scope>
    <source>
        <strain evidence="9 10">NBRC 111647</strain>
    </source>
</reference>
<keyword evidence="6" id="KW-0106">Calcium</keyword>
<feature type="chain" id="PRO_5031217354" evidence="8">
    <location>
        <begin position="35"/>
        <end position="597"/>
    </location>
</feature>
<dbReference type="RefSeq" id="WP_185664957.1">
    <property type="nucleotide sequence ID" value="NZ_JACLAW010000011.1"/>
</dbReference>
<evidence type="ECO:0000256" key="8">
    <source>
        <dbReference type="SAM" id="SignalP"/>
    </source>
</evidence>
<dbReference type="GO" id="GO:0052689">
    <property type="term" value="F:carboxylic ester hydrolase activity"/>
    <property type="evidence" value="ECO:0007669"/>
    <property type="project" value="UniProtKB-KW"/>
</dbReference>
<evidence type="ECO:0000256" key="2">
    <source>
        <dbReference type="ARBA" id="ARBA00022487"/>
    </source>
</evidence>
<evidence type="ECO:0000256" key="4">
    <source>
        <dbReference type="ARBA" id="ARBA00022729"/>
    </source>
</evidence>
<feature type="signal peptide" evidence="8">
    <location>
        <begin position="1"/>
        <end position="34"/>
    </location>
</feature>